<evidence type="ECO:0000313" key="1">
    <source>
        <dbReference type="EMBL" id="AKQ07676.1"/>
    </source>
</evidence>
<name>A0A0H4U2B9_9CAUD</name>
<evidence type="ECO:0000313" key="2">
    <source>
        <dbReference type="Proteomes" id="UP000203872"/>
    </source>
</evidence>
<reference evidence="1 2" key="1">
    <citation type="submission" date="2015-06" db="EMBL/GenBank/DDBJ databases">
        <title>Complete genome sequence of bacteriophage vB_YenP_ISAO8 which infects Yersinia enterocolitica O:8.</title>
        <authorList>
            <person name="Leon-Velarde C.G."/>
            <person name="Kropinski A.M."/>
            <person name="Chen S."/>
        </authorList>
    </citation>
    <scope>NUCLEOTIDE SEQUENCE [LARGE SCALE GENOMIC DNA]</scope>
</reference>
<dbReference type="KEGG" id="vg:26630223"/>
<dbReference type="RefSeq" id="YP_009203162.1">
    <property type="nucleotide sequence ID" value="NC_028850.1"/>
</dbReference>
<proteinExistence type="predicted"/>
<accession>A0A0H4U2B9</accession>
<dbReference type="Proteomes" id="UP000203872">
    <property type="component" value="Segment"/>
</dbReference>
<dbReference type="GeneID" id="26630223"/>
<sequence length="58" mass="6704">MTYKNRNASPEYRKAIAARTARREAAARAKLEQDQMQWTTEGDFSHLAGNNTMKFRRG</sequence>
<dbReference type="EMBL" id="KT184661">
    <property type="protein sequence ID" value="AKQ07676.1"/>
    <property type="molecule type" value="Genomic_DNA"/>
</dbReference>
<keyword evidence="2" id="KW-1185">Reference proteome</keyword>
<organism evidence="1 2">
    <name type="scientific">Yersinia phage vB_YenP_ISAO8</name>
    <dbReference type="NCBI Taxonomy" id="1675027"/>
    <lineage>
        <taxon>Viruses</taxon>
        <taxon>Duplodnaviria</taxon>
        <taxon>Heunggongvirae</taxon>
        <taxon>Uroviricota</taxon>
        <taxon>Caudoviricetes</taxon>
        <taxon>Autographivirales</taxon>
        <taxon>Autonotataviridae</taxon>
        <taxon>Melnykvirinae</taxon>
        <taxon>Aghbyvirus</taxon>
        <taxon>Aghbyvirus ISAO8</taxon>
    </lineage>
</organism>
<protein>
    <submittedName>
        <fullName evidence="1">Uncharacterized protein</fullName>
    </submittedName>
</protein>